<reference evidence="2 4" key="3">
    <citation type="journal article" date="2021" name="Sci. Rep.">
        <title>The distribution of antibiotic resistance genes in chicken gut microbiota commensals.</title>
        <authorList>
            <person name="Juricova H."/>
            <person name="Matiasovicova J."/>
            <person name="Kubasova T."/>
            <person name="Cejkova D."/>
            <person name="Rychlik I."/>
        </authorList>
    </citation>
    <scope>NUCLEOTIDE SEQUENCE [LARGE SCALE GENOMIC DNA]</scope>
    <source>
        <strain evidence="2 4">An423</strain>
    </source>
</reference>
<reference evidence="2" key="2">
    <citation type="submission" date="2020-08" db="EMBL/GenBank/DDBJ databases">
        <authorList>
            <person name="Cejkova D."/>
            <person name="Kubasova T."/>
            <person name="Jahodarova E."/>
            <person name="Rychlik I."/>
        </authorList>
    </citation>
    <scope>NUCLEOTIDE SEQUENCE</scope>
    <source>
        <strain evidence="2">An423</strain>
    </source>
</reference>
<protein>
    <submittedName>
        <fullName evidence="1">Uncharacterized protein</fullName>
    </submittedName>
</protein>
<reference evidence="1 3" key="1">
    <citation type="submission" date="2020-08" db="EMBL/GenBank/DDBJ databases">
        <title>Genomic Encyclopedia of Type Strains, Phase IV (KMG-IV): sequencing the most valuable type-strain genomes for metagenomic binning, comparative biology and taxonomic classification.</title>
        <authorList>
            <person name="Goeker M."/>
        </authorList>
    </citation>
    <scope>NUCLEOTIDE SEQUENCE [LARGE SCALE GENOMIC DNA]</scope>
    <source>
        <strain evidence="1 3">DSM 26963</strain>
    </source>
</reference>
<sequence>MNEFLLHIRIFDQRKMHHVWIRDVVLVRTFLEDISLSWDLPKTEFDHFFYHLENHRVLDPELSFGDNAVISGDHFILV</sequence>
<dbReference type="EMBL" id="JACJLU010000001">
    <property type="protein sequence ID" value="MBM6830695.1"/>
    <property type="molecule type" value="Genomic_DNA"/>
</dbReference>
<evidence type="ECO:0000313" key="2">
    <source>
        <dbReference type="EMBL" id="MBM6830695.1"/>
    </source>
</evidence>
<proteinExistence type="predicted"/>
<organism evidence="1 3">
    <name type="scientific">Faecalicoccus acidiformans</name>
    <dbReference type="NCBI Taxonomy" id="915173"/>
    <lineage>
        <taxon>Bacteria</taxon>
        <taxon>Bacillati</taxon>
        <taxon>Bacillota</taxon>
        <taxon>Erysipelotrichia</taxon>
        <taxon>Erysipelotrichales</taxon>
        <taxon>Erysipelotrichaceae</taxon>
        <taxon>Faecalicoccus</taxon>
    </lineage>
</organism>
<dbReference type="AlphaFoldDB" id="A0A7W8FWM0"/>
<accession>A0A7W8FWM0</accession>
<dbReference type="RefSeq" id="WP_183375023.1">
    <property type="nucleotide sequence ID" value="NZ_CALVCN010000001.1"/>
</dbReference>
<comment type="caution">
    <text evidence="1">The sequence shown here is derived from an EMBL/GenBank/DDBJ whole genome shotgun (WGS) entry which is preliminary data.</text>
</comment>
<dbReference type="Proteomes" id="UP000521313">
    <property type="component" value="Unassembled WGS sequence"/>
</dbReference>
<gene>
    <name evidence="2" type="ORF">H5982_01035</name>
    <name evidence="1" type="ORF">HNQ43_000807</name>
</gene>
<evidence type="ECO:0000313" key="4">
    <source>
        <dbReference type="Proteomes" id="UP000775500"/>
    </source>
</evidence>
<keyword evidence="4" id="KW-1185">Reference proteome</keyword>
<evidence type="ECO:0000313" key="1">
    <source>
        <dbReference type="EMBL" id="MBB5184764.1"/>
    </source>
</evidence>
<dbReference type="Proteomes" id="UP000775500">
    <property type="component" value="Unassembled WGS sequence"/>
</dbReference>
<evidence type="ECO:0000313" key="3">
    <source>
        <dbReference type="Proteomes" id="UP000521313"/>
    </source>
</evidence>
<name>A0A7W8FWM0_9FIRM</name>
<dbReference type="EMBL" id="JACHHD010000006">
    <property type="protein sequence ID" value="MBB5184764.1"/>
    <property type="molecule type" value="Genomic_DNA"/>
</dbReference>